<protein>
    <recommendedName>
        <fullName evidence="17">Aprataxin-like protein</fullName>
        <ecNumber evidence="4">3.6.1.71</ecNumber>
        <ecNumber evidence="3">3.6.1.72</ecNumber>
    </recommendedName>
    <alternativeName>
        <fullName evidence="18">Hit family protein 3</fullName>
    </alternativeName>
</protein>
<feature type="domain" description="HIT" evidence="20">
    <location>
        <begin position="75"/>
        <end position="200"/>
    </location>
</feature>
<dbReference type="InterPro" id="IPR032566">
    <property type="entry name" value="Znf-C2HE"/>
</dbReference>
<evidence type="ECO:0000256" key="1">
    <source>
        <dbReference type="ARBA" id="ARBA00004123"/>
    </source>
</evidence>
<evidence type="ECO:0000256" key="17">
    <source>
        <dbReference type="ARBA" id="ARBA00068941"/>
    </source>
</evidence>
<keyword evidence="10" id="KW-0238">DNA-binding</keyword>
<keyword evidence="23" id="KW-1185">Reference proteome</keyword>
<dbReference type="InParanoid" id="A0A132BCW7"/>
<dbReference type="AlphaFoldDB" id="A0A132BCW7"/>
<keyword evidence="6" id="KW-0479">Metal-binding</keyword>
<dbReference type="Proteomes" id="UP000070700">
    <property type="component" value="Unassembled WGS sequence"/>
</dbReference>
<dbReference type="PANTHER" id="PTHR12486:SF4">
    <property type="entry name" value="APRATAXIN"/>
    <property type="match status" value="1"/>
</dbReference>
<dbReference type="GO" id="GO:1990165">
    <property type="term" value="F:single-strand break-containing DNA binding"/>
    <property type="evidence" value="ECO:0007669"/>
    <property type="project" value="TreeGrafter"/>
</dbReference>
<evidence type="ECO:0000259" key="20">
    <source>
        <dbReference type="Pfam" id="PF01230"/>
    </source>
</evidence>
<proteinExistence type="predicted"/>
<evidence type="ECO:0000256" key="15">
    <source>
        <dbReference type="ARBA" id="ARBA00044713"/>
    </source>
</evidence>
<dbReference type="GO" id="GO:0003697">
    <property type="term" value="F:single-stranded DNA binding"/>
    <property type="evidence" value="ECO:0007669"/>
    <property type="project" value="TreeGrafter"/>
</dbReference>
<comment type="function">
    <text evidence="16">DNA-binding protein involved in single-strand DNA break repair, double-strand DNA break repair and base excision repair. Resolves abortive DNA ligation intermediates formed either at base excision sites, or when DNA ligases attempt to repair non-ligatable breaks induced by reactive oxygen species. Catalyzes the release of adenylate groups covalently linked to 5'-phosphate termini, resulting in the production of 5'-phosphate termini that can be efficiently rejoined. Likewise, catalyzes the release of 3'-linked guanosine (DNAppG) and inosine (DNAppI) from DNA, but has higher specific activity with 5'-linked adenosine (AppDNA).</text>
</comment>
<dbReference type="Pfam" id="PF16278">
    <property type="entry name" value="zf-C2HE"/>
    <property type="match status" value="1"/>
</dbReference>
<dbReference type="GO" id="GO:0033699">
    <property type="term" value="F:DNA 5'-adenosine monophosphate hydrolase activity"/>
    <property type="evidence" value="ECO:0007669"/>
    <property type="project" value="UniProtKB-EC"/>
</dbReference>
<feature type="compositionally biased region" description="Low complexity" evidence="19">
    <location>
        <begin position="16"/>
        <end position="35"/>
    </location>
</feature>
<evidence type="ECO:0000256" key="5">
    <source>
        <dbReference type="ARBA" id="ARBA00022490"/>
    </source>
</evidence>
<dbReference type="GO" id="GO:0005737">
    <property type="term" value="C:cytoplasm"/>
    <property type="evidence" value="ECO:0007669"/>
    <property type="project" value="UniProtKB-SubCell"/>
</dbReference>
<dbReference type="SUPFAM" id="SSF54197">
    <property type="entry name" value="HIT-like"/>
    <property type="match status" value="1"/>
</dbReference>
<dbReference type="InterPro" id="IPR011146">
    <property type="entry name" value="HIT-like"/>
</dbReference>
<comment type="catalytic activity">
    <reaction evidence="14">
        <text>a 5'-end adenosine-5'-diphospho-5'-2'-deoxyribonucleoside-DNA + H2O = a 5'-end 5'-phospho-2'-deoxyribonucleoside-DNA + AMP + 2 H(+)</text>
        <dbReference type="Rhea" id="RHEA:52128"/>
        <dbReference type="Rhea" id="RHEA-COMP:13180"/>
        <dbReference type="Rhea" id="RHEA-COMP:13181"/>
        <dbReference type="ChEBI" id="CHEBI:15377"/>
        <dbReference type="ChEBI" id="CHEBI:15378"/>
        <dbReference type="ChEBI" id="CHEBI:136412"/>
        <dbReference type="ChEBI" id="CHEBI:136413"/>
        <dbReference type="ChEBI" id="CHEBI:456215"/>
        <dbReference type="EC" id="3.6.1.71"/>
    </reaction>
</comment>
<dbReference type="InterPro" id="IPR036265">
    <property type="entry name" value="HIT-like_sf"/>
</dbReference>
<dbReference type="OrthoDB" id="3512845at2759"/>
<feature type="domain" description="Aprataxin C2HE/C2H2/C2HC zinc finger" evidence="21">
    <location>
        <begin position="218"/>
        <end position="271"/>
    </location>
</feature>
<evidence type="ECO:0000256" key="4">
    <source>
        <dbReference type="ARBA" id="ARBA00012496"/>
    </source>
</evidence>
<dbReference type="GO" id="GO:0030983">
    <property type="term" value="F:mismatched DNA binding"/>
    <property type="evidence" value="ECO:0007669"/>
    <property type="project" value="TreeGrafter"/>
</dbReference>
<organism evidence="22 23">
    <name type="scientific">Mollisia scopiformis</name>
    <name type="common">Conifer needle endophyte fungus</name>
    <name type="synonym">Phialocephala scopiformis</name>
    <dbReference type="NCBI Taxonomy" id="149040"/>
    <lineage>
        <taxon>Eukaryota</taxon>
        <taxon>Fungi</taxon>
        <taxon>Dikarya</taxon>
        <taxon>Ascomycota</taxon>
        <taxon>Pezizomycotina</taxon>
        <taxon>Leotiomycetes</taxon>
        <taxon>Helotiales</taxon>
        <taxon>Mollisiaceae</taxon>
        <taxon>Mollisia</taxon>
    </lineage>
</organism>
<dbReference type="GO" id="GO:0000012">
    <property type="term" value="P:single strand break repair"/>
    <property type="evidence" value="ECO:0007669"/>
    <property type="project" value="TreeGrafter"/>
</dbReference>
<dbReference type="FunCoup" id="A0A132BCW7">
    <property type="interactions" value="70"/>
</dbReference>
<dbReference type="GeneID" id="28822125"/>
<evidence type="ECO:0000256" key="2">
    <source>
        <dbReference type="ARBA" id="ARBA00004496"/>
    </source>
</evidence>
<name>A0A132BCW7_MOLSC</name>
<comment type="subcellular location">
    <subcellularLocation>
        <location evidence="2">Cytoplasm</location>
    </subcellularLocation>
    <subcellularLocation>
        <location evidence="1">Nucleus</location>
    </subcellularLocation>
</comment>
<evidence type="ECO:0000256" key="6">
    <source>
        <dbReference type="ARBA" id="ARBA00022723"/>
    </source>
</evidence>
<dbReference type="KEGG" id="psco:LY89DRAFT_656717"/>
<evidence type="ECO:0000256" key="14">
    <source>
        <dbReference type="ARBA" id="ARBA00044639"/>
    </source>
</evidence>
<evidence type="ECO:0000256" key="12">
    <source>
        <dbReference type="ARBA" id="ARBA00023242"/>
    </source>
</evidence>
<evidence type="ECO:0000256" key="3">
    <source>
        <dbReference type="ARBA" id="ARBA00012495"/>
    </source>
</evidence>
<evidence type="ECO:0000256" key="8">
    <source>
        <dbReference type="ARBA" id="ARBA00022801"/>
    </source>
</evidence>
<keyword evidence="8" id="KW-0378">Hydrolase</keyword>
<dbReference type="PANTHER" id="PTHR12486">
    <property type="entry name" value="APRATAXIN-RELATED"/>
    <property type="match status" value="1"/>
</dbReference>
<dbReference type="EC" id="3.6.1.72" evidence="3"/>
<keyword evidence="5" id="KW-0963">Cytoplasm</keyword>
<dbReference type="Gene3D" id="3.30.428.10">
    <property type="entry name" value="HIT-like"/>
    <property type="match status" value="1"/>
</dbReference>
<feature type="region of interest" description="Disordered" evidence="19">
    <location>
        <begin position="1"/>
        <end position="57"/>
    </location>
</feature>
<dbReference type="RefSeq" id="XP_018064448.1">
    <property type="nucleotide sequence ID" value="XM_018212399.1"/>
</dbReference>
<dbReference type="EC" id="3.6.1.71" evidence="4"/>
<dbReference type="GO" id="GO:0120108">
    <property type="term" value="F:DNA-3'-diphospho-5'-guanosine diphosphatase activity"/>
    <property type="evidence" value="ECO:0007669"/>
    <property type="project" value="UniProtKB-EC"/>
</dbReference>
<dbReference type="GO" id="GO:0005634">
    <property type="term" value="C:nucleus"/>
    <property type="evidence" value="ECO:0007669"/>
    <property type="project" value="UniProtKB-SubCell"/>
</dbReference>
<sequence>MAHETSKDAITEDEIAGTAPTASSSASPARNAFSALMAPKRKAAPPSPKPAKKKYNKDMRDGLDDYILHPETYSSSRVIYYGSAFVAINDLYPKSSVHTLLLPRTEHKDMHPFDAFDDPAFLAAVREQVKKLRHIVGKELQSRYGPYSKQDIPREKVLNGEVEPAEDGVLPVGRDWDKEVMAGIHAHPSMNHLHVHVLSVDRYSECLKHRKHYNSFATEFFVPIEDFPLAKDDERRHGHDLKQDMKCWRCGMNFGNKFAKLKEHLAEEFKEWRKE</sequence>
<dbReference type="Pfam" id="PF01230">
    <property type="entry name" value="HIT"/>
    <property type="match status" value="1"/>
</dbReference>
<evidence type="ECO:0000256" key="18">
    <source>
        <dbReference type="ARBA" id="ARBA00076243"/>
    </source>
</evidence>
<evidence type="ECO:0000256" key="10">
    <source>
        <dbReference type="ARBA" id="ARBA00023125"/>
    </source>
</evidence>
<reference evidence="22 23" key="1">
    <citation type="submission" date="2015-10" db="EMBL/GenBank/DDBJ databases">
        <title>Full genome of DAOMC 229536 Phialocephala scopiformis, a fungal endophyte of spruce producing the potent anti-insectan compound rugulosin.</title>
        <authorList>
            <consortium name="DOE Joint Genome Institute"/>
            <person name="Walker A.K."/>
            <person name="Frasz S.L."/>
            <person name="Seifert K.A."/>
            <person name="Miller J.D."/>
            <person name="Mondo S.J."/>
            <person name="Labutti K."/>
            <person name="Lipzen A."/>
            <person name="Dockter R."/>
            <person name="Kennedy M."/>
            <person name="Grigoriev I.V."/>
            <person name="Spatafora J.W."/>
        </authorList>
    </citation>
    <scope>NUCLEOTIDE SEQUENCE [LARGE SCALE GENOMIC DNA]</scope>
    <source>
        <strain evidence="22 23">CBS 120377</strain>
    </source>
</reference>
<dbReference type="EMBL" id="KQ947430">
    <property type="protein sequence ID" value="KUJ10093.1"/>
    <property type="molecule type" value="Genomic_DNA"/>
</dbReference>
<dbReference type="GO" id="GO:0046872">
    <property type="term" value="F:metal ion binding"/>
    <property type="evidence" value="ECO:0007669"/>
    <property type="project" value="UniProtKB-KW"/>
</dbReference>
<evidence type="ECO:0000256" key="19">
    <source>
        <dbReference type="SAM" id="MobiDB-lite"/>
    </source>
</evidence>
<dbReference type="STRING" id="149040.A0A132BCW7"/>
<keyword evidence="7" id="KW-0227">DNA damage</keyword>
<feature type="compositionally biased region" description="Basic and acidic residues" evidence="19">
    <location>
        <begin position="1"/>
        <end position="10"/>
    </location>
</feature>
<evidence type="ECO:0000313" key="23">
    <source>
        <dbReference type="Proteomes" id="UP000070700"/>
    </source>
</evidence>
<evidence type="ECO:0000256" key="16">
    <source>
        <dbReference type="ARBA" id="ARBA00059438"/>
    </source>
</evidence>
<keyword evidence="12" id="KW-0539">Nucleus</keyword>
<evidence type="ECO:0000256" key="7">
    <source>
        <dbReference type="ARBA" id="ARBA00022763"/>
    </source>
</evidence>
<keyword evidence="9" id="KW-0862">Zinc</keyword>
<accession>A0A132BCW7</accession>
<dbReference type="GO" id="GO:0003725">
    <property type="term" value="F:double-stranded RNA binding"/>
    <property type="evidence" value="ECO:0007669"/>
    <property type="project" value="TreeGrafter"/>
</dbReference>
<keyword evidence="11" id="KW-0234">DNA repair</keyword>
<evidence type="ECO:0000313" key="22">
    <source>
        <dbReference type="EMBL" id="KUJ10093.1"/>
    </source>
</evidence>
<evidence type="ECO:0000256" key="13">
    <source>
        <dbReference type="ARBA" id="ARBA00024601"/>
    </source>
</evidence>
<gene>
    <name evidence="22" type="ORF">LY89DRAFT_656717</name>
</gene>
<evidence type="ECO:0000256" key="9">
    <source>
        <dbReference type="ARBA" id="ARBA00022833"/>
    </source>
</evidence>
<evidence type="ECO:0000259" key="21">
    <source>
        <dbReference type="Pfam" id="PF16278"/>
    </source>
</evidence>
<evidence type="ECO:0000256" key="11">
    <source>
        <dbReference type="ARBA" id="ARBA00023204"/>
    </source>
</evidence>
<comment type="catalytic activity">
    <reaction evidence="13">
        <text>a 3'-end 2'-deoxyribonucleotide-3'-diphospho-5'-guanosine-DNA + H2O = a 3'-end 2'-deoxyribonucleotide 3'-phosphate-DNA + GMP + 2 H(+)</text>
        <dbReference type="Rhea" id="RHEA:52140"/>
        <dbReference type="Rhea" id="RHEA-COMP:13186"/>
        <dbReference type="Rhea" id="RHEA-COMP:13187"/>
        <dbReference type="ChEBI" id="CHEBI:15377"/>
        <dbReference type="ChEBI" id="CHEBI:15378"/>
        <dbReference type="ChEBI" id="CHEBI:58115"/>
        <dbReference type="ChEBI" id="CHEBI:136419"/>
        <dbReference type="ChEBI" id="CHEBI:136420"/>
        <dbReference type="EC" id="3.6.1.72"/>
    </reaction>
</comment>
<comment type="catalytic activity">
    <reaction evidence="15">
        <text>a 5'-end adenosine-5'-diphospho-5'-ribonucleoside-2'-deoxyribonucleotide-DNA + H2O = a 5'-end 5'-phospho-ribonucleoside-2'-deoxyribonucleotide-DNA + AMP + 2 H(+)</text>
        <dbReference type="Rhea" id="RHEA:52132"/>
        <dbReference type="Rhea" id="RHEA-COMP:13182"/>
        <dbReference type="Rhea" id="RHEA-COMP:13183"/>
        <dbReference type="ChEBI" id="CHEBI:15377"/>
        <dbReference type="ChEBI" id="CHEBI:15378"/>
        <dbReference type="ChEBI" id="CHEBI:136414"/>
        <dbReference type="ChEBI" id="CHEBI:136415"/>
        <dbReference type="ChEBI" id="CHEBI:456215"/>
        <dbReference type="EC" id="3.6.1.71"/>
    </reaction>
</comment>
<dbReference type="FunFam" id="3.30.428.10:FF:000017">
    <property type="entry name" value="Aprataxin-like protein"/>
    <property type="match status" value="1"/>
</dbReference>